<dbReference type="RefSeq" id="WP_126611985.1">
    <property type="nucleotide sequence ID" value="NZ_JBHUCY010000010.1"/>
</dbReference>
<dbReference type="PROSITE" id="PS50893">
    <property type="entry name" value="ABC_TRANSPORTER_2"/>
    <property type="match status" value="1"/>
</dbReference>
<keyword evidence="4" id="KW-0997">Cell inner membrane</keyword>
<protein>
    <submittedName>
        <fullName evidence="12">Molybdenum ABC transporter ATP-binding protein</fullName>
        <ecNumber evidence="12">3.6.3.29</ecNumber>
    </submittedName>
</protein>
<evidence type="ECO:0000313" key="12">
    <source>
        <dbReference type="EMBL" id="RTR23509.1"/>
    </source>
</evidence>
<name>A0A3S0I3R8_9PROT</name>
<evidence type="ECO:0000259" key="10">
    <source>
        <dbReference type="PROSITE" id="PS50893"/>
    </source>
</evidence>
<keyword evidence="2" id="KW-1003">Cell membrane</keyword>
<evidence type="ECO:0000256" key="5">
    <source>
        <dbReference type="ARBA" id="ARBA00022741"/>
    </source>
</evidence>
<dbReference type="Proteomes" id="UP000277007">
    <property type="component" value="Unassembled WGS sequence"/>
</dbReference>
<dbReference type="EC" id="3.6.3.29" evidence="12"/>
<dbReference type="GO" id="GO:0140359">
    <property type="term" value="F:ABC-type transporter activity"/>
    <property type="evidence" value="ECO:0007669"/>
    <property type="project" value="InterPro"/>
</dbReference>
<evidence type="ECO:0000259" key="11">
    <source>
        <dbReference type="PROSITE" id="PS51866"/>
    </source>
</evidence>
<evidence type="ECO:0000256" key="4">
    <source>
        <dbReference type="ARBA" id="ARBA00022519"/>
    </source>
</evidence>
<dbReference type="PANTHER" id="PTHR43514:SF4">
    <property type="entry name" value="ABC TRANSPORTER I FAMILY MEMBER 10"/>
    <property type="match status" value="1"/>
</dbReference>
<evidence type="ECO:0000256" key="6">
    <source>
        <dbReference type="ARBA" id="ARBA00022840"/>
    </source>
</evidence>
<dbReference type="Pfam" id="PF03459">
    <property type="entry name" value="TOBE"/>
    <property type="match status" value="1"/>
</dbReference>
<keyword evidence="5" id="KW-0547">Nucleotide-binding</keyword>
<dbReference type="InterPro" id="IPR050334">
    <property type="entry name" value="Molybdenum_import_ModC"/>
</dbReference>
<dbReference type="OrthoDB" id="9802264at2"/>
<feature type="domain" description="Mop" evidence="11">
    <location>
        <begin position="298"/>
        <end position="364"/>
    </location>
</feature>
<dbReference type="InterPro" id="IPR005116">
    <property type="entry name" value="Transp-assoc_OB_typ1"/>
</dbReference>
<dbReference type="Gene3D" id="3.40.50.300">
    <property type="entry name" value="P-loop containing nucleotide triphosphate hydrolases"/>
    <property type="match status" value="1"/>
</dbReference>
<keyword evidence="6 12" id="KW-0067">ATP-binding</keyword>
<keyword evidence="7" id="KW-1278">Translocase</keyword>
<dbReference type="PROSITE" id="PS51866">
    <property type="entry name" value="MOP"/>
    <property type="match status" value="1"/>
</dbReference>
<proteinExistence type="predicted"/>
<evidence type="ECO:0000256" key="9">
    <source>
        <dbReference type="PROSITE-ProRule" id="PRU01213"/>
    </source>
</evidence>
<keyword evidence="12" id="KW-0378">Hydrolase</keyword>
<dbReference type="GO" id="GO:0015098">
    <property type="term" value="F:molybdate ion transmembrane transporter activity"/>
    <property type="evidence" value="ECO:0007669"/>
    <property type="project" value="InterPro"/>
</dbReference>
<evidence type="ECO:0000313" key="13">
    <source>
        <dbReference type="Proteomes" id="UP000277007"/>
    </source>
</evidence>
<evidence type="ECO:0000256" key="3">
    <source>
        <dbReference type="ARBA" id="ARBA00022505"/>
    </source>
</evidence>
<dbReference type="InterPro" id="IPR008995">
    <property type="entry name" value="Mo/tungstate-bd_C_term_dom"/>
</dbReference>
<keyword evidence="3 9" id="KW-0500">Molybdenum</keyword>
<organism evidence="12 13">
    <name type="scientific">Azospirillum griseum</name>
    <dbReference type="NCBI Taxonomy" id="2496639"/>
    <lineage>
        <taxon>Bacteria</taxon>
        <taxon>Pseudomonadati</taxon>
        <taxon>Pseudomonadota</taxon>
        <taxon>Alphaproteobacteria</taxon>
        <taxon>Rhodospirillales</taxon>
        <taxon>Azospirillaceae</taxon>
        <taxon>Azospirillum</taxon>
    </lineage>
</organism>
<comment type="caution">
    <text evidence="12">The sequence shown here is derived from an EMBL/GenBank/DDBJ whole genome shotgun (WGS) entry which is preliminary data.</text>
</comment>
<dbReference type="InterPro" id="IPR011868">
    <property type="entry name" value="ModC_ABC_ATP-bd"/>
</dbReference>
<dbReference type="EMBL" id="RXMA01000002">
    <property type="protein sequence ID" value="RTR23509.1"/>
    <property type="molecule type" value="Genomic_DNA"/>
</dbReference>
<evidence type="ECO:0000256" key="7">
    <source>
        <dbReference type="ARBA" id="ARBA00022967"/>
    </source>
</evidence>
<dbReference type="SUPFAM" id="SSF50331">
    <property type="entry name" value="MOP-like"/>
    <property type="match status" value="1"/>
</dbReference>
<sequence length="376" mass="39814">MPETATLDVAIRRRLGDFTLDVAFQADGRGVTALFGRSGSGKTSVINAIAGLSRPDEGRVQVGDTVFFDSARRIDVPTERRRVGYVFQDSRLFPHMSVRSNLEYGLRRVPAADRRIALEPVVELLGLGGLLERRPRGLSGGETQRVALGRALLAQPRLLLMDEPMASLDAARKADILPYIERLRDEMNIPIVLVSHAVDEVVRLATTMVLIAEGRVVASGPVGAVMGRLDLSAQSGMQDAGAVLDLTVSEHCELDGLSVLAFDGGRLTVPRVARPVGAAVRLHIHARDVIVALSPPSGMSVRNALSGVVTAVAESGPSSADVQIAVGGSVLIARITRAAVRELDLRPGRPVTALVKGVAFESADAAAAGRSRVVDV</sequence>
<dbReference type="AlphaFoldDB" id="A0A3S0I3R8"/>
<keyword evidence="13" id="KW-1185">Reference proteome</keyword>
<dbReference type="GO" id="GO:0016887">
    <property type="term" value="F:ATP hydrolysis activity"/>
    <property type="evidence" value="ECO:0007669"/>
    <property type="project" value="InterPro"/>
</dbReference>
<accession>A0A3S0I3R8</accession>
<feature type="domain" description="ABC transporter" evidence="10">
    <location>
        <begin position="4"/>
        <end position="238"/>
    </location>
</feature>
<dbReference type="SUPFAM" id="SSF52540">
    <property type="entry name" value="P-loop containing nucleoside triphosphate hydrolases"/>
    <property type="match status" value="1"/>
</dbReference>
<dbReference type="NCBIfam" id="TIGR02142">
    <property type="entry name" value="modC_ABC"/>
    <property type="match status" value="1"/>
</dbReference>
<keyword evidence="1" id="KW-0813">Transport</keyword>
<dbReference type="InterPro" id="IPR004606">
    <property type="entry name" value="Mop_domain"/>
</dbReference>
<dbReference type="Gene3D" id="2.40.50.100">
    <property type="match status" value="1"/>
</dbReference>
<dbReference type="PANTHER" id="PTHR43514">
    <property type="entry name" value="ABC TRANSPORTER I FAMILY MEMBER 10"/>
    <property type="match status" value="1"/>
</dbReference>
<dbReference type="SMART" id="SM00382">
    <property type="entry name" value="AAA"/>
    <property type="match status" value="1"/>
</dbReference>
<dbReference type="InterPro" id="IPR003593">
    <property type="entry name" value="AAA+_ATPase"/>
</dbReference>
<dbReference type="InterPro" id="IPR027417">
    <property type="entry name" value="P-loop_NTPase"/>
</dbReference>
<keyword evidence="8" id="KW-0472">Membrane</keyword>
<dbReference type="GO" id="GO:0005524">
    <property type="term" value="F:ATP binding"/>
    <property type="evidence" value="ECO:0007669"/>
    <property type="project" value="UniProtKB-KW"/>
</dbReference>
<evidence type="ECO:0000256" key="1">
    <source>
        <dbReference type="ARBA" id="ARBA00022448"/>
    </source>
</evidence>
<evidence type="ECO:0000256" key="2">
    <source>
        <dbReference type="ARBA" id="ARBA00022475"/>
    </source>
</evidence>
<dbReference type="InterPro" id="IPR003439">
    <property type="entry name" value="ABC_transporter-like_ATP-bd"/>
</dbReference>
<dbReference type="GO" id="GO:0016020">
    <property type="term" value="C:membrane"/>
    <property type="evidence" value="ECO:0007669"/>
    <property type="project" value="InterPro"/>
</dbReference>
<reference evidence="12 13" key="1">
    <citation type="submission" date="2018-12" db="EMBL/GenBank/DDBJ databases">
        <authorList>
            <person name="Yang Y."/>
        </authorList>
    </citation>
    <scope>NUCLEOTIDE SEQUENCE [LARGE SCALE GENOMIC DNA]</scope>
    <source>
        <strain evidence="12 13">L-25-5w-1</strain>
    </source>
</reference>
<gene>
    <name evidence="12" type="primary">modC</name>
    <name evidence="12" type="ORF">EJ903_02960</name>
</gene>
<dbReference type="Pfam" id="PF00005">
    <property type="entry name" value="ABC_tran"/>
    <property type="match status" value="1"/>
</dbReference>
<evidence type="ECO:0000256" key="8">
    <source>
        <dbReference type="ARBA" id="ARBA00023136"/>
    </source>
</evidence>